<evidence type="ECO:0000313" key="2">
    <source>
        <dbReference type="EMBL" id="RDS82780.1"/>
    </source>
</evidence>
<keyword evidence="1" id="KW-0175">Coiled coil</keyword>
<name>A0A370X3C2_9GAMM</name>
<keyword evidence="3" id="KW-1185">Reference proteome</keyword>
<feature type="coiled-coil region" evidence="1">
    <location>
        <begin position="29"/>
        <end position="63"/>
    </location>
</feature>
<evidence type="ECO:0008006" key="4">
    <source>
        <dbReference type="Google" id="ProtNLM"/>
    </source>
</evidence>
<accession>A0A370X3C2</accession>
<evidence type="ECO:0000313" key="3">
    <source>
        <dbReference type="Proteomes" id="UP000254258"/>
    </source>
</evidence>
<proteinExistence type="predicted"/>
<comment type="caution">
    <text evidence="2">The sequence shown here is derived from an EMBL/GenBank/DDBJ whole genome shotgun (WGS) entry which is preliminary data.</text>
</comment>
<sequence length="147" mass="16861">MQRAQILAIARSELSTIATIRCRRIDAQVQKLTSCLQDTQQQIELLSDKVSHIEQEMQAVRTACMEIISGRPGSIHIYRNMLRAMDVELHRTHAQADAKREQCQSIALELSKAKEKLSAMEERLDAYAKIERRASAILAENWYEIDH</sequence>
<dbReference type="EMBL" id="QRBE01000003">
    <property type="protein sequence ID" value="RDS82780.1"/>
    <property type="molecule type" value="Genomic_DNA"/>
</dbReference>
<organism evidence="2 3">
    <name type="scientific">Dyella monticola</name>
    <dbReference type="NCBI Taxonomy" id="1927958"/>
    <lineage>
        <taxon>Bacteria</taxon>
        <taxon>Pseudomonadati</taxon>
        <taxon>Pseudomonadota</taxon>
        <taxon>Gammaproteobacteria</taxon>
        <taxon>Lysobacterales</taxon>
        <taxon>Rhodanobacteraceae</taxon>
        <taxon>Dyella</taxon>
    </lineage>
</organism>
<dbReference type="RefSeq" id="WP_115494691.1">
    <property type="nucleotide sequence ID" value="NZ_QRBE01000003.1"/>
</dbReference>
<dbReference type="AlphaFoldDB" id="A0A370X3C2"/>
<dbReference type="Proteomes" id="UP000254258">
    <property type="component" value="Unassembled WGS sequence"/>
</dbReference>
<feature type="coiled-coil region" evidence="1">
    <location>
        <begin position="96"/>
        <end position="130"/>
    </location>
</feature>
<protein>
    <recommendedName>
        <fullName evidence="4">Flagellar FliJ protein</fullName>
    </recommendedName>
</protein>
<gene>
    <name evidence="2" type="ORF">DWU98_06410</name>
</gene>
<evidence type="ECO:0000256" key="1">
    <source>
        <dbReference type="SAM" id="Coils"/>
    </source>
</evidence>
<dbReference type="Gene3D" id="1.10.287.620">
    <property type="entry name" value="Helix Hairpins"/>
    <property type="match status" value="1"/>
</dbReference>
<reference evidence="2 3" key="1">
    <citation type="submission" date="2018-07" db="EMBL/GenBank/DDBJ databases">
        <title>Dyella monticola sp. nov. and Dyella psychrodurans sp. nov. isolated from monsoon evergreen broad-leaved forest soil of Dinghu Mountain, China.</title>
        <authorList>
            <person name="Gao Z."/>
            <person name="Qiu L."/>
        </authorList>
    </citation>
    <scope>NUCLEOTIDE SEQUENCE [LARGE SCALE GENOMIC DNA]</scope>
    <source>
        <strain evidence="2 3">4G-K06</strain>
    </source>
</reference>